<name>A0AAV0VZV3_9HEMI</name>
<dbReference type="EMBL" id="CARXXK010000001">
    <property type="protein sequence ID" value="CAI6349724.1"/>
    <property type="molecule type" value="Genomic_DNA"/>
</dbReference>
<evidence type="ECO:0000313" key="2">
    <source>
        <dbReference type="EMBL" id="CAI6349724.1"/>
    </source>
</evidence>
<dbReference type="Proteomes" id="UP001160148">
    <property type="component" value="Unassembled WGS sequence"/>
</dbReference>
<dbReference type="AlphaFoldDB" id="A0AAV0VZV3"/>
<proteinExistence type="predicted"/>
<comment type="caution">
    <text evidence="2">The sequence shown here is derived from an EMBL/GenBank/DDBJ whole genome shotgun (WGS) entry which is preliminary data.</text>
</comment>
<evidence type="ECO:0000256" key="1">
    <source>
        <dbReference type="SAM" id="Phobius"/>
    </source>
</evidence>
<keyword evidence="1" id="KW-0472">Membrane</keyword>
<keyword evidence="1" id="KW-0812">Transmembrane</keyword>
<keyword evidence="3" id="KW-1185">Reference proteome</keyword>
<sequence>MVLVTPKPTKTEREEPPCVFMDIDQTILTDDEAQLQPNHSLESLPVGIVVCMIIISYLVHHASYLVPGVWLVKMFVFVFVSKRLELNNNYLCSVNFDKQYYVESK</sequence>
<feature type="transmembrane region" description="Helical" evidence="1">
    <location>
        <begin position="41"/>
        <end position="58"/>
    </location>
</feature>
<reference evidence="2 3" key="1">
    <citation type="submission" date="2023-01" db="EMBL/GenBank/DDBJ databases">
        <authorList>
            <person name="Whitehead M."/>
        </authorList>
    </citation>
    <scope>NUCLEOTIDE SEQUENCE [LARGE SCALE GENOMIC DNA]</scope>
</reference>
<keyword evidence="1" id="KW-1133">Transmembrane helix</keyword>
<organism evidence="2 3">
    <name type="scientific">Macrosiphum euphorbiae</name>
    <name type="common">potato aphid</name>
    <dbReference type="NCBI Taxonomy" id="13131"/>
    <lineage>
        <taxon>Eukaryota</taxon>
        <taxon>Metazoa</taxon>
        <taxon>Ecdysozoa</taxon>
        <taxon>Arthropoda</taxon>
        <taxon>Hexapoda</taxon>
        <taxon>Insecta</taxon>
        <taxon>Pterygota</taxon>
        <taxon>Neoptera</taxon>
        <taxon>Paraneoptera</taxon>
        <taxon>Hemiptera</taxon>
        <taxon>Sternorrhyncha</taxon>
        <taxon>Aphidomorpha</taxon>
        <taxon>Aphidoidea</taxon>
        <taxon>Aphididae</taxon>
        <taxon>Macrosiphini</taxon>
        <taxon>Macrosiphum</taxon>
    </lineage>
</organism>
<accession>A0AAV0VZV3</accession>
<gene>
    <name evidence="2" type="ORF">MEUPH1_LOCUS6253</name>
</gene>
<protein>
    <submittedName>
        <fullName evidence="2">Uncharacterized protein</fullName>
    </submittedName>
</protein>
<evidence type="ECO:0000313" key="3">
    <source>
        <dbReference type="Proteomes" id="UP001160148"/>
    </source>
</evidence>